<proteinExistence type="predicted"/>
<evidence type="ECO:0000259" key="1">
    <source>
        <dbReference type="PROSITE" id="PS50848"/>
    </source>
</evidence>
<dbReference type="AlphaFoldDB" id="A0A0B2V1J5"/>
<dbReference type="PANTHER" id="PTHR46121:SF3">
    <property type="entry name" value="STEROIDOGENIC ACUTE REGULATORY-LIKE PROTEIN 1"/>
    <property type="match status" value="1"/>
</dbReference>
<dbReference type="OrthoDB" id="74575at2759"/>
<dbReference type="STRING" id="6265.A0A0B2V1J5"/>
<dbReference type="GO" id="GO:0005765">
    <property type="term" value="C:lysosomal membrane"/>
    <property type="evidence" value="ECO:0007669"/>
    <property type="project" value="TreeGrafter"/>
</dbReference>
<dbReference type="InterPro" id="IPR023393">
    <property type="entry name" value="START-like_dom_sf"/>
</dbReference>
<dbReference type="GO" id="GO:0031902">
    <property type="term" value="C:late endosome membrane"/>
    <property type="evidence" value="ECO:0007669"/>
    <property type="project" value="TreeGrafter"/>
</dbReference>
<organism evidence="2 3">
    <name type="scientific">Toxocara canis</name>
    <name type="common">Canine roundworm</name>
    <dbReference type="NCBI Taxonomy" id="6265"/>
    <lineage>
        <taxon>Eukaryota</taxon>
        <taxon>Metazoa</taxon>
        <taxon>Ecdysozoa</taxon>
        <taxon>Nematoda</taxon>
        <taxon>Chromadorea</taxon>
        <taxon>Rhabditida</taxon>
        <taxon>Spirurina</taxon>
        <taxon>Ascaridomorpha</taxon>
        <taxon>Ascaridoidea</taxon>
        <taxon>Toxocaridae</taxon>
        <taxon>Toxocara</taxon>
    </lineage>
</organism>
<accession>A0A0B2V1J5</accession>
<dbReference type="GO" id="GO:0008289">
    <property type="term" value="F:lipid binding"/>
    <property type="evidence" value="ECO:0007669"/>
    <property type="project" value="InterPro"/>
</dbReference>
<dbReference type="InterPro" id="IPR051869">
    <property type="entry name" value="STARD3"/>
</dbReference>
<dbReference type="GO" id="GO:0099044">
    <property type="term" value="P:vesicle tethering to endoplasmic reticulum"/>
    <property type="evidence" value="ECO:0007669"/>
    <property type="project" value="TreeGrafter"/>
</dbReference>
<name>A0A0B2V1J5_TOXCA</name>
<reference evidence="2 3" key="1">
    <citation type="submission" date="2014-11" db="EMBL/GenBank/DDBJ databases">
        <title>Genetic blueprint of the zoonotic pathogen Toxocara canis.</title>
        <authorList>
            <person name="Zhu X.-Q."/>
            <person name="Korhonen P.K."/>
            <person name="Cai H."/>
            <person name="Young N.D."/>
            <person name="Nejsum P."/>
            <person name="von Samson-Himmelstjerna G."/>
            <person name="Boag P.R."/>
            <person name="Tan P."/>
            <person name="Li Q."/>
            <person name="Min J."/>
            <person name="Yang Y."/>
            <person name="Wang X."/>
            <person name="Fang X."/>
            <person name="Hall R.S."/>
            <person name="Hofmann A."/>
            <person name="Sternberg P.W."/>
            <person name="Jex A.R."/>
            <person name="Gasser R.B."/>
        </authorList>
    </citation>
    <scope>NUCLEOTIDE SEQUENCE [LARGE SCALE GENOMIC DNA]</scope>
    <source>
        <strain evidence="2">PN_DK_2014</strain>
    </source>
</reference>
<dbReference type="CDD" id="cd00177">
    <property type="entry name" value="START"/>
    <property type="match status" value="1"/>
</dbReference>
<dbReference type="Pfam" id="PF01852">
    <property type="entry name" value="START"/>
    <property type="match status" value="1"/>
</dbReference>
<comment type="caution">
    <text evidence="2">The sequence shown here is derived from an EMBL/GenBank/DDBJ whole genome shotgun (WGS) entry which is preliminary data.</text>
</comment>
<dbReference type="PANTHER" id="PTHR46121">
    <property type="entry name" value="STEROIDOGENIC ACUTE REGULATORY PROTEIN-LIKE"/>
    <property type="match status" value="1"/>
</dbReference>
<dbReference type="Gene3D" id="3.30.530.20">
    <property type="match status" value="1"/>
</dbReference>
<dbReference type="GO" id="GO:0005789">
    <property type="term" value="C:endoplasmic reticulum membrane"/>
    <property type="evidence" value="ECO:0007669"/>
    <property type="project" value="TreeGrafter"/>
</dbReference>
<gene>
    <name evidence="2" type="primary">strl-1</name>
    <name evidence="2" type="ORF">Tcan_16736</name>
</gene>
<dbReference type="InterPro" id="IPR002913">
    <property type="entry name" value="START_lipid-bd_dom"/>
</dbReference>
<feature type="domain" description="START" evidence="1">
    <location>
        <begin position="47"/>
        <end position="212"/>
    </location>
</feature>
<dbReference type="EMBL" id="JPKZ01002345">
    <property type="protein sequence ID" value="KHN77286.1"/>
    <property type="molecule type" value="Genomic_DNA"/>
</dbReference>
<dbReference type="SUPFAM" id="SSF55961">
    <property type="entry name" value="Bet v1-like"/>
    <property type="match status" value="1"/>
</dbReference>
<dbReference type="Proteomes" id="UP000031036">
    <property type="component" value="Unassembled WGS sequence"/>
</dbReference>
<dbReference type="PROSITE" id="PS50848">
    <property type="entry name" value="START"/>
    <property type="match status" value="1"/>
</dbReference>
<protein>
    <submittedName>
        <fullName evidence="2">Steroidogenic acute regulatory-like protein 1</fullName>
    </submittedName>
</protein>
<dbReference type="GO" id="GO:0140284">
    <property type="term" value="C:endoplasmic reticulum-endosome membrane contact site"/>
    <property type="evidence" value="ECO:0007669"/>
    <property type="project" value="TreeGrafter"/>
</dbReference>
<keyword evidence="3" id="KW-1185">Reference proteome</keyword>
<dbReference type="OMA" id="MELVNMP"/>
<evidence type="ECO:0000313" key="3">
    <source>
        <dbReference type="Proteomes" id="UP000031036"/>
    </source>
</evidence>
<evidence type="ECO:0000313" key="2">
    <source>
        <dbReference type="EMBL" id="KHN77286.1"/>
    </source>
</evidence>
<sequence>MAPIITAIAAANDASSENSDKYAEGLRKANEALRDLMELVSMPDFEQRDGWKRKNSNRSDIVFSKRYSMGKVFTMRTVFDFPLQQAFAEHWENFIDIIHYNKNISNVRVIAELSAHADVVYYAMKDFAVVKGREFLTCRTFRRIGDEIMEAARSFELPDIKRNPNKIRGDVVLAGGRFRMDPKDATKTIVDYVMCVDFKGPDIPKVIMDATIGMFIMQDADYTLPLRQCKDDTNMIQSGDVVLAGGRFRMDPKDATKTIVDYVMCVDFKGPDIPKVIMDATIGMFIMQDADYTRKQIEKLKSETT</sequence>